<dbReference type="InterPro" id="IPR005479">
    <property type="entry name" value="CPAse_ATP-bd"/>
</dbReference>
<evidence type="ECO:0000256" key="2">
    <source>
        <dbReference type="ARBA" id="ARBA00022741"/>
    </source>
</evidence>
<evidence type="ECO:0000313" key="6">
    <source>
        <dbReference type="EMBL" id="GGL05178.1"/>
    </source>
</evidence>
<dbReference type="GO" id="GO:0016874">
    <property type="term" value="F:ligase activity"/>
    <property type="evidence" value="ECO:0007669"/>
    <property type="project" value="UniProtKB-KW"/>
</dbReference>
<dbReference type="Pfam" id="PF02786">
    <property type="entry name" value="CPSase_L_D2"/>
    <property type="match status" value="1"/>
</dbReference>
<dbReference type="Proteomes" id="UP000645217">
    <property type="component" value="Unassembled WGS sequence"/>
</dbReference>
<accession>A0A917RFV0</accession>
<dbReference type="PROSITE" id="PS50975">
    <property type="entry name" value="ATP_GRASP"/>
    <property type="match status" value="1"/>
</dbReference>
<evidence type="ECO:0000259" key="5">
    <source>
        <dbReference type="PROSITE" id="PS50975"/>
    </source>
</evidence>
<keyword evidence="3 4" id="KW-0067">ATP-binding</keyword>
<organism evidence="6 7">
    <name type="scientific">Sphaerisporangium melleum</name>
    <dbReference type="NCBI Taxonomy" id="321316"/>
    <lineage>
        <taxon>Bacteria</taxon>
        <taxon>Bacillati</taxon>
        <taxon>Actinomycetota</taxon>
        <taxon>Actinomycetes</taxon>
        <taxon>Streptosporangiales</taxon>
        <taxon>Streptosporangiaceae</taxon>
        <taxon>Sphaerisporangium</taxon>
    </lineage>
</organism>
<evidence type="ECO:0000256" key="4">
    <source>
        <dbReference type="PROSITE-ProRule" id="PRU00409"/>
    </source>
</evidence>
<evidence type="ECO:0000256" key="1">
    <source>
        <dbReference type="ARBA" id="ARBA00022598"/>
    </source>
</evidence>
<reference evidence="6" key="1">
    <citation type="journal article" date="2014" name="Int. J. Syst. Evol. Microbiol.">
        <title>Complete genome sequence of Corynebacterium casei LMG S-19264T (=DSM 44701T), isolated from a smear-ripened cheese.</title>
        <authorList>
            <consortium name="US DOE Joint Genome Institute (JGI-PGF)"/>
            <person name="Walter F."/>
            <person name="Albersmeier A."/>
            <person name="Kalinowski J."/>
            <person name="Ruckert C."/>
        </authorList>
    </citation>
    <scope>NUCLEOTIDE SEQUENCE</scope>
    <source>
        <strain evidence="6">JCM 13064</strain>
    </source>
</reference>
<evidence type="ECO:0000256" key="3">
    <source>
        <dbReference type="ARBA" id="ARBA00022840"/>
    </source>
</evidence>
<protein>
    <submittedName>
        <fullName evidence="6">Carboxylate--amine ligase</fullName>
    </submittedName>
</protein>
<proteinExistence type="predicted"/>
<dbReference type="AlphaFoldDB" id="A0A917RFV0"/>
<feature type="domain" description="ATP-grasp" evidence="5">
    <location>
        <begin position="119"/>
        <end position="312"/>
    </location>
</feature>
<dbReference type="PANTHER" id="PTHR43585">
    <property type="entry name" value="FUMIPYRROLE BIOSYNTHESIS PROTEIN C"/>
    <property type="match status" value="1"/>
</dbReference>
<dbReference type="SUPFAM" id="SSF56059">
    <property type="entry name" value="Glutathione synthetase ATP-binding domain-like"/>
    <property type="match status" value="1"/>
</dbReference>
<reference evidence="6" key="2">
    <citation type="submission" date="2020-09" db="EMBL/GenBank/DDBJ databases">
        <authorList>
            <person name="Sun Q."/>
            <person name="Ohkuma M."/>
        </authorList>
    </citation>
    <scope>NUCLEOTIDE SEQUENCE</scope>
    <source>
        <strain evidence="6">JCM 13064</strain>
    </source>
</reference>
<name>A0A917RFV0_9ACTN</name>
<dbReference type="InterPro" id="IPR052032">
    <property type="entry name" value="ATP-dep_AA_Ligase"/>
</dbReference>
<dbReference type="EMBL" id="BMNT01000033">
    <property type="protein sequence ID" value="GGL05178.1"/>
    <property type="molecule type" value="Genomic_DNA"/>
</dbReference>
<dbReference type="InterPro" id="IPR011761">
    <property type="entry name" value="ATP-grasp"/>
</dbReference>
<dbReference type="GO" id="GO:0046872">
    <property type="term" value="F:metal ion binding"/>
    <property type="evidence" value="ECO:0007669"/>
    <property type="project" value="InterPro"/>
</dbReference>
<dbReference type="PANTHER" id="PTHR43585:SF2">
    <property type="entry name" value="ATP-GRASP ENZYME FSQD"/>
    <property type="match status" value="1"/>
</dbReference>
<keyword evidence="7" id="KW-1185">Reference proteome</keyword>
<dbReference type="RefSeq" id="WP_189165861.1">
    <property type="nucleotide sequence ID" value="NZ_BMNT01000033.1"/>
</dbReference>
<dbReference type="Gene3D" id="3.30.1490.20">
    <property type="entry name" value="ATP-grasp fold, A domain"/>
    <property type="match status" value="1"/>
</dbReference>
<dbReference type="Gene3D" id="3.30.470.20">
    <property type="entry name" value="ATP-grasp fold, B domain"/>
    <property type="match status" value="1"/>
</dbReference>
<evidence type="ECO:0000313" key="7">
    <source>
        <dbReference type="Proteomes" id="UP000645217"/>
    </source>
</evidence>
<dbReference type="Gene3D" id="3.40.50.20">
    <property type="match status" value="1"/>
</dbReference>
<keyword evidence="2 4" id="KW-0547">Nucleotide-binding</keyword>
<sequence length="407" mass="44634">MSRILILNRYRLQSAAFHRWVSAEHDLFLLNCATRAVDRHPEAAAIRARYRDIAEFDDYPTNPAVAETARNWIRRYGIDIIIALSEYDVLRAAELRDEFGLVGQGVASATAYRDKLTMKRLLDQAGLPIVPYRSLEHPGDLERFAADTGYPILVKPRTGTGSRGIRRIENGPAAAAFEKEHGPGIADHLAESFRRHELLHCDGVFVAGRAMFSEVWSWSTTVLDVVAGPVPTMAITLDRDDTRRETVVRLTEETLRVLPTPVVTAFHIEFFDIGGEIVVNEAASRIGGGRIQPTLRRLHGVDLVELTARHQTGSSPASLTPRQAAPAGGFLIAYDHGDVRGMAPAECPVPGISHYETNLPCSSGTASDVASSAYLVSGVALGKDRPQTAERLLAMYQWFLESVALTG</sequence>
<dbReference type="InterPro" id="IPR013815">
    <property type="entry name" value="ATP_grasp_subdomain_1"/>
</dbReference>
<gene>
    <name evidence="6" type="primary">nikS</name>
    <name evidence="6" type="ORF">GCM10007964_54210</name>
</gene>
<dbReference type="GO" id="GO:0005524">
    <property type="term" value="F:ATP binding"/>
    <property type="evidence" value="ECO:0007669"/>
    <property type="project" value="UniProtKB-UniRule"/>
</dbReference>
<keyword evidence="1 6" id="KW-0436">Ligase</keyword>
<comment type="caution">
    <text evidence="6">The sequence shown here is derived from an EMBL/GenBank/DDBJ whole genome shotgun (WGS) entry which is preliminary data.</text>
</comment>